<protein>
    <recommendedName>
        <fullName evidence="6">Exostosin GT47 domain-containing protein</fullName>
    </recommendedName>
</protein>
<keyword evidence="3" id="KW-0333">Golgi apparatus</keyword>
<evidence type="ECO:0000259" key="6">
    <source>
        <dbReference type="Pfam" id="PF03016"/>
    </source>
</evidence>
<name>A0AAE0L2R6_9CHLO</name>
<keyword evidence="8" id="KW-1185">Reference proteome</keyword>
<keyword evidence="5" id="KW-0812">Transmembrane</keyword>
<comment type="caution">
    <text evidence="7">The sequence shown here is derived from an EMBL/GenBank/DDBJ whole genome shotgun (WGS) entry which is preliminary data.</text>
</comment>
<dbReference type="EMBL" id="LGRX02010616">
    <property type="protein sequence ID" value="KAK3270001.1"/>
    <property type="molecule type" value="Genomic_DNA"/>
</dbReference>
<dbReference type="PANTHER" id="PTHR11062">
    <property type="entry name" value="EXOSTOSIN HEPARAN SULFATE GLYCOSYLTRANSFERASE -RELATED"/>
    <property type="match status" value="1"/>
</dbReference>
<feature type="region of interest" description="Disordered" evidence="4">
    <location>
        <begin position="1"/>
        <end position="84"/>
    </location>
</feature>
<dbReference type="InterPro" id="IPR040911">
    <property type="entry name" value="Exostosin_GT47"/>
</dbReference>
<gene>
    <name evidence="7" type="ORF">CYMTET_21581</name>
</gene>
<organism evidence="7 8">
    <name type="scientific">Cymbomonas tetramitiformis</name>
    <dbReference type="NCBI Taxonomy" id="36881"/>
    <lineage>
        <taxon>Eukaryota</taxon>
        <taxon>Viridiplantae</taxon>
        <taxon>Chlorophyta</taxon>
        <taxon>Pyramimonadophyceae</taxon>
        <taxon>Pyramimonadales</taxon>
        <taxon>Pyramimonadaceae</taxon>
        <taxon>Cymbomonas</taxon>
    </lineage>
</organism>
<dbReference type="GO" id="GO:0000139">
    <property type="term" value="C:Golgi membrane"/>
    <property type="evidence" value="ECO:0007669"/>
    <property type="project" value="UniProtKB-SubCell"/>
</dbReference>
<feature type="transmembrane region" description="Helical" evidence="5">
    <location>
        <begin position="106"/>
        <end position="126"/>
    </location>
</feature>
<evidence type="ECO:0000256" key="3">
    <source>
        <dbReference type="ARBA" id="ARBA00023034"/>
    </source>
</evidence>
<feature type="compositionally biased region" description="Acidic residues" evidence="4">
    <location>
        <begin position="1"/>
        <end position="17"/>
    </location>
</feature>
<dbReference type="AlphaFoldDB" id="A0AAE0L2R6"/>
<keyword evidence="5" id="KW-1133">Transmembrane helix</keyword>
<evidence type="ECO:0000313" key="8">
    <source>
        <dbReference type="Proteomes" id="UP001190700"/>
    </source>
</evidence>
<evidence type="ECO:0000256" key="2">
    <source>
        <dbReference type="ARBA" id="ARBA00010271"/>
    </source>
</evidence>
<feature type="domain" description="Exostosin GT47" evidence="6">
    <location>
        <begin position="216"/>
        <end position="327"/>
    </location>
</feature>
<comment type="similarity">
    <text evidence="2">Belongs to the glycosyltransferase 47 family.</text>
</comment>
<feature type="compositionally biased region" description="Basic and acidic residues" evidence="4">
    <location>
        <begin position="18"/>
        <end position="32"/>
    </location>
</feature>
<proteinExistence type="inferred from homology"/>
<dbReference type="GO" id="GO:0016757">
    <property type="term" value="F:glycosyltransferase activity"/>
    <property type="evidence" value="ECO:0007669"/>
    <property type="project" value="InterPro"/>
</dbReference>
<comment type="subcellular location">
    <subcellularLocation>
        <location evidence="1">Golgi apparatus membrane</location>
        <topology evidence="1">Single-pass type II membrane protein</topology>
    </subcellularLocation>
</comment>
<reference evidence="7 8" key="1">
    <citation type="journal article" date="2015" name="Genome Biol. Evol.">
        <title>Comparative Genomics of a Bacterivorous Green Alga Reveals Evolutionary Causalities and Consequences of Phago-Mixotrophic Mode of Nutrition.</title>
        <authorList>
            <person name="Burns J.A."/>
            <person name="Paasch A."/>
            <person name="Narechania A."/>
            <person name="Kim E."/>
        </authorList>
    </citation>
    <scope>NUCLEOTIDE SEQUENCE [LARGE SCALE GENOMIC DNA]</scope>
    <source>
        <strain evidence="7 8">PLY_AMNH</strain>
    </source>
</reference>
<evidence type="ECO:0000256" key="5">
    <source>
        <dbReference type="SAM" id="Phobius"/>
    </source>
</evidence>
<keyword evidence="5" id="KW-0472">Membrane</keyword>
<dbReference type="InterPro" id="IPR004263">
    <property type="entry name" value="Exostosin"/>
</dbReference>
<evidence type="ECO:0000313" key="7">
    <source>
        <dbReference type="EMBL" id="KAK3270001.1"/>
    </source>
</evidence>
<evidence type="ECO:0000256" key="4">
    <source>
        <dbReference type="SAM" id="MobiDB-lite"/>
    </source>
</evidence>
<dbReference type="PANTHER" id="PTHR11062:SF281">
    <property type="entry name" value="EXOSTOSIN-LIKE 2"/>
    <property type="match status" value="1"/>
</dbReference>
<evidence type="ECO:0000256" key="1">
    <source>
        <dbReference type="ARBA" id="ARBA00004323"/>
    </source>
</evidence>
<sequence length="335" mass="38328">MDSQEDSDFEQENDGSDDESRALEERLLEAEARRKRYTKRLDDHENVGSSRGGDARHRKRPERKDVEEQNASDSEEKEAIPRGGRVGRMRAQFLGWQSQGMRNTNLALAVLGSCLLTVICIFWLHYSQEVEYWKELEGVVRSERAAREEAQRAAEEVQRTSAAEVQKLTAAMPSALASTTPLSCPPAKECPKPTKCPPVEAATSPAQPAQETNELDFKVYVYDLPGEFHSDLKRDQRRCVNDQYGTEIRFHENLLQSSFRTTNPDEAEFFFVPIYGECFLFRENQLAGKQALANTNRWYRKALSILWHDYPMWNKTQGRDHIFVFAGARALCGKL</sequence>
<accession>A0AAE0L2R6</accession>
<dbReference type="Pfam" id="PF03016">
    <property type="entry name" value="Exostosin_GT47"/>
    <property type="match status" value="1"/>
</dbReference>
<dbReference type="Proteomes" id="UP001190700">
    <property type="component" value="Unassembled WGS sequence"/>
</dbReference>